<organism evidence="1 2">
    <name type="scientific">Desulfoscipio gibsoniae DSM 7213</name>
    <dbReference type="NCBI Taxonomy" id="767817"/>
    <lineage>
        <taxon>Bacteria</taxon>
        <taxon>Bacillati</taxon>
        <taxon>Bacillota</taxon>
        <taxon>Clostridia</taxon>
        <taxon>Eubacteriales</taxon>
        <taxon>Desulfallaceae</taxon>
        <taxon>Desulfoscipio</taxon>
    </lineage>
</organism>
<evidence type="ECO:0008006" key="3">
    <source>
        <dbReference type="Google" id="ProtNLM"/>
    </source>
</evidence>
<dbReference type="RefSeq" id="WP_006522758.1">
    <property type="nucleotide sequence ID" value="NC_021184.1"/>
</dbReference>
<evidence type="ECO:0000313" key="1">
    <source>
        <dbReference type="EMBL" id="AGL00964.1"/>
    </source>
</evidence>
<dbReference type="HOGENOM" id="CLU_161241_0_0_9"/>
<dbReference type="KEGG" id="dgi:Desgi_1474"/>
<keyword evidence="2" id="KW-1185">Reference proteome</keyword>
<proteinExistence type="predicted"/>
<dbReference type="EMBL" id="CP003273">
    <property type="protein sequence ID" value="AGL00964.1"/>
    <property type="molecule type" value="Genomic_DNA"/>
</dbReference>
<evidence type="ECO:0000313" key="2">
    <source>
        <dbReference type="Proteomes" id="UP000013520"/>
    </source>
</evidence>
<reference evidence="1 2" key="1">
    <citation type="submission" date="2012-01" db="EMBL/GenBank/DDBJ databases">
        <title>Complete sequence of Desulfotomaculum gibsoniae DSM 7213.</title>
        <authorList>
            <consortium name="US DOE Joint Genome Institute"/>
            <person name="Lucas S."/>
            <person name="Han J."/>
            <person name="Lapidus A."/>
            <person name="Cheng J.-F."/>
            <person name="Goodwin L."/>
            <person name="Pitluck S."/>
            <person name="Peters L."/>
            <person name="Ovchinnikova G."/>
            <person name="Teshima H."/>
            <person name="Detter J.C."/>
            <person name="Han C."/>
            <person name="Tapia R."/>
            <person name="Land M."/>
            <person name="Hauser L."/>
            <person name="Kyrpides N."/>
            <person name="Ivanova N."/>
            <person name="Pagani I."/>
            <person name="Parshina S."/>
            <person name="Plugge C."/>
            <person name="Muyzer G."/>
            <person name="Kuever J."/>
            <person name="Ivanova A."/>
            <person name="Nazina T."/>
            <person name="Klenk H.-P."/>
            <person name="Brambilla E."/>
            <person name="Spring S."/>
            <person name="Stams A.F."/>
            <person name="Woyke T."/>
        </authorList>
    </citation>
    <scope>NUCLEOTIDE SEQUENCE [LARGE SCALE GENOMIC DNA]</scope>
    <source>
        <strain evidence="1 2">DSM 7213</strain>
    </source>
</reference>
<dbReference type="AlphaFoldDB" id="R4KEE4"/>
<dbReference type="STRING" id="767817.Desgi_1474"/>
<sequence length="127" mass="15203">MGFPARAGINMTGNDKVDKLIKQLESIFHSSNAGWKKSRRVRFHQFKLFLKFVGTKFKLDDIGFIRPTQVRAFVEWRRENRIRENTILTDISTIRFWHKQIPLRRYNLPSNELILGDGDLRDRTWKR</sequence>
<protein>
    <recommendedName>
        <fullName evidence="3">Core-binding (CB) domain-containing protein</fullName>
    </recommendedName>
</protein>
<gene>
    <name evidence="1" type="ORF">Desgi_1474</name>
</gene>
<accession>R4KEE4</accession>
<name>R4KEE4_9FIRM</name>
<dbReference type="Proteomes" id="UP000013520">
    <property type="component" value="Chromosome"/>
</dbReference>